<feature type="transmembrane region" description="Helical" evidence="3">
    <location>
        <begin position="200"/>
        <end position="222"/>
    </location>
</feature>
<dbReference type="EMBL" id="JAIZAY010000016">
    <property type="protein sequence ID" value="KAJ8027011.1"/>
    <property type="molecule type" value="Genomic_DNA"/>
</dbReference>
<organism evidence="5 6">
    <name type="scientific">Holothuria leucospilota</name>
    <name type="common">Black long sea cucumber</name>
    <name type="synonym">Mertensiothuria leucospilota</name>
    <dbReference type="NCBI Taxonomy" id="206669"/>
    <lineage>
        <taxon>Eukaryota</taxon>
        <taxon>Metazoa</taxon>
        <taxon>Echinodermata</taxon>
        <taxon>Eleutherozoa</taxon>
        <taxon>Echinozoa</taxon>
        <taxon>Holothuroidea</taxon>
        <taxon>Aspidochirotacea</taxon>
        <taxon>Aspidochirotida</taxon>
        <taxon>Holothuriidae</taxon>
        <taxon>Holothuria</taxon>
    </lineage>
</organism>
<dbReference type="AlphaFoldDB" id="A0A9Q0YSD6"/>
<keyword evidence="3" id="KW-1133">Transmembrane helix</keyword>
<reference evidence="5" key="1">
    <citation type="submission" date="2021-10" db="EMBL/GenBank/DDBJ databases">
        <title>Tropical sea cucumber genome reveals ecological adaptation and Cuvierian tubules defense mechanism.</title>
        <authorList>
            <person name="Chen T."/>
        </authorList>
    </citation>
    <scope>NUCLEOTIDE SEQUENCE</scope>
    <source>
        <strain evidence="5">Nanhai2018</strain>
        <tissue evidence="5">Muscle</tissue>
    </source>
</reference>
<dbReference type="InterPro" id="IPR053237">
    <property type="entry name" value="Natterin_C"/>
</dbReference>
<dbReference type="Proteomes" id="UP001152320">
    <property type="component" value="Chromosome 16"/>
</dbReference>
<sequence length="223" mass="24744">MDTQGIRHKPSKIERYEVQDVEYDFSRASQIILPEDITLATKTASNDSPYDTTSTLSMEITESTTSEWSTTAGVEMHTGVTTTVTAGIPIFAEVTTEWEVGLLASFSYTYGKSFTSSVTTNHEISVVLPAYSDVQVAMSAKKATVSVPYTATVKIFYKRANPEVKSNVMGVYKDVHFTSFKTSVETIEMNRTRLYDKEPLSGAVTVVPVWSIFISCNLFVFFV</sequence>
<comment type="similarity">
    <text evidence="1">Belongs to the aerolysin family.</text>
</comment>
<keyword evidence="2" id="KW-1015">Disulfide bond</keyword>
<protein>
    <submittedName>
        <fullName evidence="5">Natterin-3</fullName>
    </submittedName>
</protein>
<comment type="caution">
    <text evidence="5">The sequence shown here is derived from an EMBL/GenBank/DDBJ whole genome shotgun (WGS) entry which is preliminary data.</text>
</comment>
<dbReference type="PANTHER" id="PTHR39244">
    <property type="entry name" value="NATTERIN-4"/>
    <property type="match status" value="1"/>
</dbReference>
<evidence type="ECO:0000256" key="1">
    <source>
        <dbReference type="ARBA" id="ARBA00009831"/>
    </source>
</evidence>
<evidence type="ECO:0000313" key="6">
    <source>
        <dbReference type="Proteomes" id="UP001152320"/>
    </source>
</evidence>
<dbReference type="PANTHER" id="PTHR39244:SF5">
    <property type="entry name" value="NATTERIN-3-LIKE"/>
    <property type="match status" value="1"/>
</dbReference>
<accession>A0A9Q0YSD6</accession>
<dbReference type="OrthoDB" id="1925699at2759"/>
<evidence type="ECO:0000259" key="4">
    <source>
        <dbReference type="Pfam" id="PF01117"/>
    </source>
</evidence>
<name>A0A9Q0YSD6_HOLLE</name>
<gene>
    <name evidence="5" type="ORF">HOLleu_32021</name>
</gene>
<keyword evidence="3" id="KW-0812">Transmembrane</keyword>
<dbReference type="Pfam" id="PF01117">
    <property type="entry name" value="Aerolysin"/>
    <property type="match status" value="1"/>
</dbReference>
<proteinExistence type="inferred from homology"/>
<dbReference type="InterPro" id="IPR055267">
    <property type="entry name" value="Aerolysin-like_C"/>
</dbReference>
<dbReference type="Gene3D" id="2.170.15.10">
    <property type="entry name" value="Proaerolysin, chain A, domain 3"/>
    <property type="match status" value="1"/>
</dbReference>
<feature type="domain" description="Aerolysin-like C-terminal" evidence="4">
    <location>
        <begin position="42"/>
        <end position="158"/>
    </location>
</feature>
<keyword evidence="3" id="KW-0472">Membrane</keyword>
<evidence type="ECO:0000313" key="5">
    <source>
        <dbReference type="EMBL" id="KAJ8027011.1"/>
    </source>
</evidence>
<keyword evidence="6" id="KW-1185">Reference proteome</keyword>
<dbReference type="SUPFAM" id="SSF56973">
    <property type="entry name" value="Aerolisin/ETX pore-forming domain"/>
    <property type="match status" value="1"/>
</dbReference>
<evidence type="ECO:0000256" key="3">
    <source>
        <dbReference type="SAM" id="Phobius"/>
    </source>
</evidence>
<evidence type="ECO:0000256" key="2">
    <source>
        <dbReference type="ARBA" id="ARBA00023157"/>
    </source>
</evidence>